<gene>
    <name evidence="6" type="ORF">Mic7113_0092</name>
</gene>
<dbReference type="SUPFAM" id="SSF51445">
    <property type="entry name" value="(Trans)glycosidases"/>
    <property type="match status" value="1"/>
</dbReference>
<feature type="domain" description="Glycoside hydrolase family 31 TIM barrel" evidence="3">
    <location>
        <begin position="255"/>
        <end position="586"/>
    </location>
</feature>
<dbReference type="EMBL" id="CP003630">
    <property type="protein sequence ID" value="AFZ16032.1"/>
    <property type="molecule type" value="Genomic_DNA"/>
</dbReference>
<dbReference type="PATRIC" id="fig|1173027.3.peg.96"/>
<dbReference type="PANTHER" id="PTHR22762">
    <property type="entry name" value="ALPHA-GLUCOSIDASE"/>
    <property type="match status" value="1"/>
</dbReference>
<feature type="domain" description="Glycosyl hydrolase family 31 C-terminal" evidence="5">
    <location>
        <begin position="594"/>
        <end position="679"/>
    </location>
</feature>
<evidence type="ECO:0000259" key="3">
    <source>
        <dbReference type="Pfam" id="PF01055"/>
    </source>
</evidence>
<dbReference type="KEGG" id="mic:Mic7113_0092"/>
<keyword evidence="2" id="KW-0326">Glycosidase</keyword>
<sequence>MQYQLVGNSVICGTARFSALNHGLVRLEWSATGQFEDSPTVIVLTRPQPIPFKSIEWAETGVLHLYTELIQIVYRPDGKPFNDANLNIDVNCDNKTFNWTPSTVDTENLGGTFTSLDLIHRDFHPTGVHPASVFQDFPHTQEWLYTPLKAIHKSLRDRGENTGFEDPPLGYLNHFRLDELPEPMQEFLQQWRHYPPGVLSRSGYSVLNDSSSALVKEGGLSERSDANGQDWYFFGYGTDYAQALQDFVQLCGRIPMLPRWAFGVWFSLYDQMHDTDYQQLVQQFDQLELPLDVLVLDVDWHLAGWCGWDWNEQFFPNPQGFLQWAHGTGLHIGANVHIEGVSPQESQFSALCAARGLNPDEVKAGNVFPVKNPTTDWIFESWQPDAPTLDSLANANADEGWLLFNLASQSEANLFMQVLHSPHEEDGIDFWWIDGANAKHPGVNSQLWTNHVYFTHLETRRNQRPLILSRTGGLGSHRYPVQFSADTYSHWEVLRFLVDFTTRAGNVGVSYWSHDLGGFFGHVPGVPLIDPELFVRWVQFGCFCPIVRVHSDHGRREPWSYGQWVLNAISKALRLRIQLVPYLYHLSRVAYETGLPLCRPLYLAYPEDEQAYQVTTQFLLGDRILVAPVVEAGGYRSVYLPEGEWWERSTGQFYIGIQHLNLYIPLDRIPVFVQAGAILPLAEFSRRVGTTPPTDLILEVYAGADGELDFYEDDGESTAYRTEAGSRRRFTQHREGDGYLLTGESVRGSYLGMLPERSFQIFWTGLVSGSRVEASGVEICEQEWRQNVLSLTLATVPQTALWQITVTPPASSDEF</sequence>
<dbReference type="GO" id="GO:0005975">
    <property type="term" value="P:carbohydrate metabolic process"/>
    <property type="evidence" value="ECO:0007669"/>
    <property type="project" value="InterPro"/>
</dbReference>
<keyword evidence="7" id="KW-1185">Reference proteome</keyword>
<dbReference type="HOGENOM" id="CLU_005043_1_0_3"/>
<feature type="domain" description="DUF5110" evidence="4">
    <location>
        <begin position="696"/>
        <end position="765"/>
    </location>
</feature>
<dbReference type="GO" id="GO:0090599">
    <property type="term" value="F:alpha-glucosidase activity"/>
    <property type="evidence" value="ECO:0007669"/>
    <property type="project" value="TreeGrafter"/>
</dbReference>
<dbReference type="GO" id="GO:0006491">
    <property type="term" value="P:N-glycan processing"/>
    <property type="evidence" value="ECO:0007669"/>
    <property type="project" value="TreeGrafter"/>
</dbReference>
<dbReference type="Gene3D" id="3.20.20.80">
    <property type="entry name" value="Glycosidases"/>
    <property type="match status" value="1"/>
</dbReference>
<dbReference type="InterPro" id="IPR017853">
    <property type="entry name" value="GH"/>
</dbReference>
<dbReference type="AlphaFoldDB" id="K9W949"/>
<dbReference type="Pfam" id="PF21365">
    <property type="entry name" value="Glyco_hydro_31_3rd"/>
    <property type="match status" value="1"/>
</dbReference>
<comment type="similarity">
    <text evidence="1 2">Belongs to the glycosyl hydrolase 31 family.</text>
</comment>
<evidence type="ECO:0000259" key="5">
    <source>
        <dbReference type="Pfam" id="PF21365"/>
    </source>
</evidence>
<keyword evidence="2 6" id="KW-0378">Hydrolase</keyword>
<evidence type="ECO:0000256" key="1">
    <source>
        <dbReference type="ARBA" id="ARBA00007806"/>
    </source>
</evidence>
<dbReference type="RefSeq" id="WP_015180196.1">
    <property type="nucleotide sequence ID" value="NC_019738.1"/>
</dbReference>
<dbReference type="OrthoDB" id="176168at2"/>
<dbReference type="InterPro" id="IPR013780">
    <property type="entry name" value="Glyco_hydro_b"/>
</dbReference>
<dbReference type="Gene3D" id="2.60.40.1180">
    <property type="entry name" value="Golgi alpha-mannosidase II"/>
    <property type="match status" value="2"/>
</dbReference>
<reference evidence="6 7" key="1">
    <citation type="submission" date="2012-06" db="EMBL/GenBank/DDBJ databases">
        <title>Finished chromosome of genome of Microcoleus sp. PCC 7113.</title>
        <authorList>
            <consortium name="US DOE Joint Genome Institute"/>
            <person name="Gugger M."/>
            <person name="Coursin T."/>
            <person name="Rippka R."/>
            <person name="Tandeau De Marsac N."/>
            <person name="Huntemann M."/>
            <person name="Wei C.-L."/>
            <person name="Han J."/>
            <person name="Detter J.C."/>
            <person name="Han C."/>
            <person name="Tapia R."/>
            <person name="Chen A."/>
            <person name="Kyrpides N."/>
            <person name="Mavromatis K."/>
            <person name="Markowitz V."/>
            <person name="Szeto E."/>
            <person name="Ivanova N."/>
            <person name="Pagani I."/>
            <person name="Pati A."/>
            <person name="Goodwin L."/>
            <person name="Nordberg H.P."/>
            <person name="Cantor M.N."/>
            <person name="Hua S.X."/>
            <person name="Woyke T."/>
            <person name="Kerfeld C.A."/>
        </authorList>
    </citation>
    <scope>NUCLEOTIDE SEQUENCE [LARGE SCALE GENOMIC DNA]</scope>
    <source>
        <strain evidence="6 7">PCC 7113</strain>
    </source>
</reference>
<protein>
    <submittedName>
        <fullName evidence="6">Family 31 glycosyl hydrolase, alpha-glucosidase</fullName>
    </submittedName>
</protein>
<dbReference type="Pfam" id="PF17137">
    <property type="entry name" value="DUF5110"/>
    <property type="match status" value="1"/>
</dbReference>
<proteinExistence type="inferred from homology"/>
<dbReference type="InterPro" id="IPR048395">
    <property type="entry name" value="Glyco_hydro_31_C"/>
</dbReference>
<dbReference type="PANTHER" id="PTHR22762:SF89">
    <property type="entry name" value="ALPHA-XYLOSIDASE"/>
    <property type="match status" value="1"/>
</dbReference>
<evidence type="ECO:0000256" key="2">
    <source>
        <dbReference type="RuleBase" id="RU361185"/>
    </source>
</evidence>
<dbReference type="eggNOG" id="COG1501">
    <property type="taxonomic scope" value="Bacteria"/>
</dbReference>
<dbReference type="STRING" id="1173027.Mic7113_0092"/>
<name>K9W949_9CYAN</name>
<evidence type="ECO:0000313" key="6">
    <source>
        <dbReference type="EMBL" id="AFZ16032.1"/>
    </source>
</evidence>
<dbReference type="InterPro" id="IPR033403">
    <property type="entry name" value="DUF5110"/>
</dbReference>
<evidence type="ECO:0000259" key="4">
    <source>
        <dbReference type="Pfam" id="PF17137"/>
    </source>
</evidence>
<dbReference type="Proteomes" id="UP000010471">
    <property type="component" value="Chromosome"/>
</dbReference>
<accession>K9W949</accession>
<dbReference type="InterPro" id="IPR000322">
    <property type="entry name" value="Glyco_hydro_31_TIM"/>
</dbReference>
<dbReference type="Pfam" id="PF01055">
    <property type="entry name" value="Glyco_hydro_31_2nd"/>
    <property type="match status" value="1"/>
</dbReference>
<dbReference type="CDD" id="cd06595">
    <property type="entry name" value="GH31_u1"/>
    <property type="match status" value="1"/>
</dbReference>
<organism evidence="6 7">
    <name type="scientific">Allocoleopsis franciscana PCC 7113</name>
    <dbReference type="NCBI Taxonomy" id="1173027"/>
    <lineage>
        <taxon>Bacteria</taxon>
        <taxon>Bacillati</taxon>
        <taxon>Cyanobacteriota</taxon>
        <taxon>Cyanophyceae</taxon>
        <taxon>Coleofasciculales</taxon>
        <taxon>Coleofasciculaceae</taxon>
        <taxon>Allocoleopsis</taxon>
        <taxon>Allocoleopsis franciscana</taxon>
    </lineage>
</organism>
<dbReference type="SUPFAM" id="SSF51011">
    <property type="entry name" value="Glycosyl hydrolase domain"/>
    <property type="match status" value="1"/>
</dbReference>
<evidence type="ECO:0000313" key="7">
    <source>
        <dbReference type="Proteomes" id="UP000010471"/>
    </source>
</evidence>